<name>A0A7N0UAG4_KALFE</name>
<protein>
    <submittedName>
        <fullName evidence="1">Uncharacterized protein</fullName>
    </submittedName>
</protein>
<dbReference type="AlphaFoldDB" id="A0A7N0UAG4"/>
<accession>A0A7N0UAG4</accession>
<evidence type="ECO:0000313" key="2">
    <source>
        <dbReference type="Proteomes" id="UP000594263"/>
    </source>
</evidence>
<dbReference type="EnsemblPlants" id="Kaladp0059s0054.1.v1.1">
    <property type="protein sequence ID" value="Kaladp0059s0054.1.v1.1.CDS.1"/>
    <property type="gene ID" value="Kaladp0059s0054.v1.1"/>
</dbReference>
<evidence type="ECO:0000313" key="1">
    <source>
        <dbReference type="EnsemblPlants" id="Kaladp0059s0054.1.v1.1.CDS.1"/>
    </source>
</evidence>
<reference evidence="1" key="1">
    <citation type="submission" date="2021-01" db="UniProtKB">
        <authorList>
            <consortium name="EnsemblPlants"/>
        </authorList>
    </citation>
    <scope>IDENTIFICATION</scope>
</reference>
<dbReference type="Proteomes" id="UP000594263">
    <property type="component" value="Unplaced"/>
</dbReference>
<keyword evidence="2" id="KW-1185">Reference proteome</keyword>
<sequence>MEGSVLQAGLAERHAEKLVPHRIEVHVVEPGSNRLSAVLLFRMDPALDPVEPVVSDRPKVAIDVDGADDADK</sequence>
<dbReference type="Gramene" id="Kaladp0059s0054.1.v1.1">
    <property type="protein sequence ID" value="Kaladp0059s0054.1.v1.1.CDS.1"/>
    <property type="gene ID" value="Kaladp0059s0054.v1.1"/>
</dbReference>
<proteinExistence type="predicted"/>
<organism evidence="1 2">
    <name type="scientific">Kalanchoe fedtschenkoi</name>
    <name type="common">Lavender scallops</name>
    <name type="synonym">South American air plant</name>
    <dbReference type="NCBI Taxonomy" id="63787"/>
    <lineage>
        <taxon>Eukaryota</taxon>
        <taxon>Viridiplantae</taxon>
        <taxon>Streptophyta</taxon>
        <taxon>Embryophyta</taxon>
        <taxon>Tracheophyta</taxon>
        <taxon>Spermatophyta</taxon>
        <taxon>Magnoliopsida</taxon>
        <taxon>eudicotyledons</taxon>
        <taxon>Gunneridae</taxon>
        <taxon>Pentapetalae</taxon>
        <taxon>Saxifragales</taxon>
        <taxon>Crassulaceae</taxon>
        <taxon>Kalanchoe</taxon>
    </lineage>
</organism>